<dbReference type="InterPro" id="IPR036388">
    <property type="entry name" value="WH-like_DNA-bd_sf"/>
</dbReference>
<dbReference type="AlphaFoldDB" id="A0A7C9J271"/>
<dbReference type="SUPFAM" id="SSF46785">
    <property type="entry name" value="Winged helix' DNA-binding domain"/>
    <property type="match status" value="1"/>
</dbReference>
<dbReference type="InterPro" id="IPR036390">
    <property type="entry name" value="WH_DNA-bd_sf"/>
</dbReference>
<reference evidence="6 7" key="1">
    <citation type="submission" date="2019-12" db="EMBL/GenBank/DDBJ databases">
        <authorList>
            <person name="Lee S.D."/>
        </authorList>
    </citation>
    <scope>NUCLEOTIDE SEQUENCE [LARGE SCALE GENOMIC DNA]</scope>
    <source>
        <strain evidence="6 7">GH1-50</strain>
    </source>
</reference>
<dbReference type="EMBL" id="WUPT01000001">
    <property type="protein sequence ID" value="MXQ07381.1"/>
    <property type="molecule type" value="Genomic_DNA"/>
</dbReference>
<dbReference type="InterPro" id="IPR058163">
    <property type="entry name" value="LysR-type_TF_proteobact-type"/>
</dbReference>
<keyword evidence="2" id="KW-0805">Transcription regulation</keyword>
<dbReference type="GO" id="GO:0043565">
    <property type="term" value="F:sequence-specific DNA binding"/>
    <property type="evidence" value="ECO:0007669"/>
    <property type="project" value="TreeGrafter"/>
</dbReference>
<sequence length="304" mass="32651">MHLPSTAVLRSFEAAARFESFTAAAEMLGISQAVVGRQVREFEDLVGTALFRKEGRGVVLTPAGETLARDLHRHLDDLRRSLIHAQTAGATGQSLRVAILPTFGSHWIAPRLKSFKKLRPEARFLFESRTAPFDLTASGVDVAIHFGAPDWVGGRLTRLCPENLVAVAAPDLLDASGFTTAEDCAGLPLLHLSSRASLWQRHFSALGLETRLALAGDHFDQFSTMIAAARHGSGAAIVPSYLIENDLSSGALLTIGTTPQGTGSYYAVRPLGVQNALAAAFCDWLRTETQVSRQRHGGNQTGVV</sequence>
<feature type="domain" description="HTH lysR-type" evidence="5">
    <location>
        <begin position="4"/>
        <end position="61"/>
    </location>
</feature>
<dbReference type="PROSITE" id="PS50931">
    <property type="entry name" value="HTH_LYSR"/>
    <property type="match status" value="1"/>
</dbReference>
<evidence type="ECO:0000256" key="4">
    <source>
        <dbReference type="ARBA" id="ARBA00023163"/>
    </source>
</evidence>
<evidence type="ECO:0000259" key="5">
    <source>
        <dbReference type="PROSITE" id="PS50931"/>
    </source>
</evidence>
<dbReference type="Gene3D" id="1.10.10.10">
    <property type="entry name" value="Winged helix-like DNA-binding domain superfamily/Winged helix DNA-binding domain"/>
    <property type="match status" value="1"/>
</dbReference>
<dbReference type="InterPro" id="IPR000847">
    <property type="entry name" value="LysR_HTH_N"/>
</dbReference>
<comment type="similarity">
    <text evidence="1">Belongs to the LysR transcriptional regulatory family.</text>
</comment>
<dbReference type="SUPFAM" id="SSF53850">
    <property type="entry name" value="Periplasmic binding protein-like II"/>
    <property type="match status" value="1"/>
</dbReference>
<dbReference type="GO" id="GO:0003700">
    <property type="term" value="F:DNA-binding transcription factor activity"/>
    <property type="evidence" value="ECO:0007669"/>
    <property type="project" value="InterPro"/>
</dbReference>
<keyword evidence="7" id="KW-1185">Reference proteome</keyword>
<dbReference type="InterPro" id="IPR005119">
    <property type="entry name" value="LysR_subst-bd"/>
</dbReference>
<keyword evidence="3" id="KW-0238">DNA-binding</keyword>
<organism evidence="6 7">
    <name type="scientific">Kangsaoukella pontilimi</name>
    <dbReference type="NCBI Taxonomy" id="2691042"/>
    <lineage>
        <taxon>Bacteria</taxon>
        <taxon>Pseudomonadati</taxon>
        <taxon>Pseudomonadota</taxon>
        <taxon>Alphaproteobacteria</taxon>
        <taxon>Rhodobacterales</taxon>
        <taxon>Paracoccaceae</taxon>
        <taxon>Kangsaoukella</taxon>
    </lineage>
</organism>
<dbReference type="RefSeq" id="WP_160763256.1">
    <property type="nucleotide sequence ID" value="NZ_WUPT01000001.1"/>
</dbReference>
<dbReference type="Pfam" id="PF00126">
    <property type="entry name" value="HTH_1"/>
    <property type="match status" value="1"/>
</dbReference>
<dbReference type="PANTHER" id="PTHR30537:SF26">
    <property type="entry name" value="GLYCINE CLEAVAGE SYSTEM TRANSCRIPTIONAL ACTIVATOR"/>
    <property type="match status" value="1"/>
</dbReference>
<dbReference type="Pfam" id="PF03466">
    <property type="entry name" value="LysR_substrate"/>
    <property type="match status" value="1"/>
</dbReference>
<evidence type="ECO:0000256" key="3">
    <source>
        <dbReference type="ARBA" id="ARBA00023125"/>
    </source>
</evidence>
<dbReference type="GO" id="GO:0006351">
    <property type="term" value="P:DNA-templated transcription"/>
    <property type="evidence" value="ECO:0007669"/>
    <property type="project" value="TreeGrafter"/>
</dbReference>
<proteinExistence type="inferred from homology"/>
<evidence type="ECO:0000256" key="2">
    <source>
        <dbReference type="ARBA" id="ARBA00023015"/>
    </source>
</evidence>
<dbReference type="Gene3D" id="3.40.190.10">
    <property type="entry name" value="Periplasmic binding protein-like II"/>
    <property type="match status" value="2"/>
</dbReference>
<keyword evidence="4" id="KW-0804">Transcription</keyword>
<gene>
    <name evidence="6" type="ORF">GQ651_05930</name>
</gene>
<accession>A0A7C9J271</accession>
<evidence type="ECO:0000313" key="7">
    <source>
        <dbReference type="Proteomes" id="UP000480350"/>
    </source>
</evidence>
<name>A0A7C9J271_9RHOB</name>
<reference evidence="6 7" key="2">
    <citation type="submission" date="2020-03" db="EMBL/GenBank/DDBJ databases">
        <title>Kangsaoukella pontilimi gen. nov., sp. nov., a new member of the family Rhodobacteraceae isolated from a tidal mudflat.</title>
        <authorList>
            <person name="Kim I.S."/>
        </authorList>
    </citation>
    <scope>NUCLEOTIDE SEQUENCE [LARGE SCALE GENOMIC DNA]</scope>
    <source>
        <strain evidence="6 7">GH1-50</strain>
    </source>
</reference>
<comment type="caution">
    <text evidence="6">The sequence shown here is derived from an EMBL/GenBank/DDBJ whole genome shotgun (WGS) entry which is preliminary data.</text>
</comment>
<dbReference type="Proteomes" id="UP000480350">
    <property type="component" value="Unassembled WGS sequence"/>
</dbReference>
<dbReference type="PANTHER" id="PTHR30537">
    <property type="entry name" value="HTH-TYPE TRANSCRIPTIONAL REGULATOR"/>
    <property type="match status" value="1"/>
</dbReference>
<protein>
    <submittedName>
        <fullName evidence="6">LysR family transcriptional regulator</fullName>
    </submittedName>
</protein>
<evidence type="ECO:0000256" key="1">
    <source>
        <dbReference type="ARBA" id="ARBA00009437"/>
    </source>
</evidence>
<evidence type="ECO:0000313" key="6">
    <source>
        <dbReference type="EMBL" id="MXQ07381.1"/>
    </source>
</evidence>